<feature type="compositionally biased region" description="Polar residues" evidence="1">
    <location>
        <begin position="701"/>
        <end position="711"/>
    </location>
</feature>
<dbReference type="SUPFAM" id="SSF55753">
    <property type="entry name" value="Actin depolymerizing proteins"/>
    <property type="match status" value="2"/>
</dbReference>
<feature type="region of interest" description="Disordered" evidence="1">
    <location>
        <begin position="1"/>
        <end position="39"/>
    </location>
</feature>
<dbReference type="EMBL" id="AJIL01000025">
    <property type="protein sequence ID" value="KNF02165.1"/>
    <property type="molecule type" value="Genomic_DNA"/>
</dbReference>
<feature type="region of interest" description="Disordered" evidence="1">
    <location>
        <begin position="381"/>
        <end position="574"/>
    </location>
</feature>
<feature type="compositionally biased region" description="Polar residues" evidence="1">
    <location>
        <begin position="608"/>
        <end position="619"/>
    </location>
</feature>
<dbReference type="Gene3D" id="3.40.20.10">
    <property type="entry name" value="Severin"/>
    <property type="match status" value="2"/>
</dbReference>
<protein>
    <recommendedName>
        <fullName evidence="2">Gelsolin-like domain-containing protein</fullName>
    </recommendedName>
</protein>
<feature type="compositionally biased region" description="Polar residues" evidence="1">
    <location>
        <begin position="284"/>
        <end position="298"/>
    </location>
</feature>
<feature type="region of interest" description="Disordered" evidence="1">
    <location>
        <begin position="273"/>
        <end position="341"/>
    </location>
</feature>
<evidence type="ECO:0000259" key="2">
    <source>
        <dbReference type="Pfam" id="PF00626"/>
    </source>
</evidence>
<dbReference type="GO" id="GO:0051015">
    <property type="term" value="F:actin filament binding"/>
    <property type="evidence" value="ECO:0007669"/>
    <property type="project" value="InterPro"/>
</dbReference>
<feature type="region of interest" description="Disordered" evidence="1">
    <location>
        <begin position="51"/>
        <end position="175"/>
    </location>
</feature>
<feature type="compositionally biased region" description="Polar residues" evidence="1">
    <location>
        <begin position="563"/>
        <end position="572"/>
    </location>
</feature>
<dbReference type="Proteomes" id="UP000054564">
    <property type="component" value="Unassembled WGS sequence"/>
</dbReference>
<feature type="compositionally biased region" description="Basic and acidic residues" evidence="1">
    <location>
        <begin position="480"/>
        <end position="492"/>
    </location>
</feature>
<sequence length="1138" mass="124589">MDKNLRSPAGDPSQTGPPNQHHAIQYSSRFSSDTSKPVPLAHFMGARRDLKGPVLTKQRVDEKEIRPDGWELAEKRAQQAQSGGGINSLASLLSGAGPGGSNMSSHAGNLTKRALPGMVPQDRLNSDQKQRNIYDNSSNQRDNKSPFASKFDGDKFKTVANPSSQPATTAPISHTTSFLKPKTLADRLAQLGVSNDAQLVTKTNITPSSPRADKFPIEQINKQPEHELVPKDSSKNINRIAKSNSAIFTNFTQQNSLEEKPDRKEQRPLSALIAPPRGLPSPSPQTRVSPTSSPQISTPKEPWIAHSNGASQSTTGPSSKKNTRPLSAFPHAPHISTESAGTLGVPSKVLTASLSRLAGSNIVAQRLEWSKQKEQLGSVDEFGSPLLKSPSNSTSSALHSQIPSPVLPSQPTSNQSLVFPDHPNSNEAASDSSPQSRLQSLPRENTRPKLTEPVLQKQLNQYNKSTRSDEDDDQRFGITKSRDNKRNKKNIDQLRSSSPAKKENQGHVAGAPAATDVQAHVTSPLRLSQKSRARVPRRPSGSSPAKSRATELNKVCSPPGMNATRQLPSIPTFSPLMKKGTSELAAVWGTQLSHPAKKVSSEVENHSNKSPQPGSSPLNANRPLKVSSEVENHSNKSPQPGSSPLNATRPLPTPPPATLPTRPKTASAADSRPLPVPPSNVVAISPLIPEPRAKTRPLPTPQTKPQSSSHPRPSRDMKLKNVYAHPQIDVTKIWSSYEEKRQGLSALGQADSLVQLEIFQLNRNQMDEFSTTMIDTEDYGTFYSQESLLILCTLKGSKMVLMVWKGRDVIDDDDGQTEARIGRLLKKYGIERQSKLVIVSQGYEPPELVQALGGRLLLRTGDRFDSVYQRGLSAVFTCKSFPIPARSAGETMGERVVVIEENLLSGNPTLCTGYCTLLKFCQKDRAKITLYLWKGSASNSIETQECKLLAQQVRNESTPLKAEIVEVNEGNESDEFLSMFGNINFARSYHWKYKELVPMNPLITDFTGTPIDRISGQSVSVIWTGLEVFVLIPPPEDGSNKKSMTIESETRNALVVANSIALNHHPLHFQSLPTFRKRILAVHCLIFPTLIPVDLIAAVQFSADLERFNDRFESPKTMNLVSLEDTCQDPSSLSWLYN</sequence>
<feature type="compositionally biased region" description="Polar residues" evidence="1">
    <location>
        <begin position="308"/>
        <end position="320"/>
    </location>
</feature>
<dbReference type="STRING" id="1165861.A0A0L0VT30"/>
<proteinExistence type="predicted"/>
<comment type="caution">
    <text evidence="3">The sequence shown here is derived from an EMBL/GenBank/DDBJ whole genome shotgun (WGS) entry which is preliminary data.</text>
</comment>
<dbReference type="OrthoDB" id="6375767at2759"/>
<dbReference type="AlphaFoldDB" id="A0A0L0VT30"/>
<feature type="compositionally biased region" description="Basic and acidic residues" evidence="1">
    <location>
        <begin position="58"/>
        <end position="77"/>
    </location>
</feature>
<evidence type="ECO:0000313" key="4">
    <source>
        <dbReference type="Proteomes" id="UP000054564"/>
    </source>
</evidence>
<organism evidence="3 4">
    <name type="scientific">Puccinia striiformis f. sp. tritici PST-78</name>
    <dbReference type="NCBI Taxonomy" id="1165861"/>
    <lineage>
        <taxon>Eukaryota</taxon>
        <taxon>Fungi</taxon>
        <taxon>Dikarya</taxon>
        <taxon>Basidiomycota</taxon>
        <taxon>Pucciniomycotina</taxon>
        <taxon>Pucciniomycetes</taxon>
        <taxon>Pucciniales</taxon>
        <taxon>Pucciniaceae</taxon>
        <taxon>Puccinia</taxon>
    </lineage>
</organism>
<gene>
    <name evidence="3" type="ORF">PSTG_04662</name>
</gene>
<evidence type="ECO:0000256" key="1">
    <source>
        <dbReference type="SAM" id="MobiDB-lite"/>
    </source>
</evidence>
<dbReference type="InterPro" id="IPR007122">
    <property type="entry name" value="Villin/Gelsolin"/>
</dbReference>
<feature type="compositionally biased region" description="Polar residues" evidence="1">
    <location>
        <begin position="25"/>
        <end position="35"/>
    </location>
</feature>
<dbReference type="Pfam" id="PF00626">
    <property type="entry name" value="Gelsolin"/>
    <property type="match status" value="1"/>
</dbReference>
<keyword evidence="4" id="KW-1185">Reference proteome</keyword>
<feature type="compositionally biased region" description="Polar residues" evidence="1">
    <location>
        <begin position="389"/>
        <end position="443"/>
    </location>
</feature>
<evidence type="ECO:0000313" key="3">
    <source>
        <dbReference type="EMBL" id="KNF02165.1"/>
    </source>
</evidence>
<dbReference type="InterPro" id="IPR007123">
    <property type="entry name" value="Gelsolin-like_dom"/>
</dbReference>
<feature type="compositionally biased region" description="Polar residues" evidence="1">
    <location>
        <begin position="160"/>
        <end position="175"/>
    </location>
</feature>
<dbReference type="SMART" id="SM00262">
    <property type="entry name" value="GEL"/>
    <property type="match status" value="2"/>
</dbReference>
<dbReference type="InterPro" id="IPR029006">
    <property type="entry name" value="ADF-H/Gelsolin-like_dom_sf"/>
</dbReference>
<feature type="compositionally biased region" description="Basic and acidic residues" evidence="1">
    <location>
        <begin position="223"/>
        <end position="234"/>
    </location>
</feature>
<reference evidence="4" key="1">
    <citation type="submission" date="2014-03" db="EMBL/GenBank/DDBJ databases">
        <title>The Genome Sequence of Puccinia striiformis f. sp. tritici PST-78.</title>
        <authorList>
            <consortium name="The Broad Institute Genome Sequencing Platform"/>
            <person name="Cuomo C."/>
            <person name="Hulbert S."/>
            <person name="Chen X."/>
            <person name="Walker B."/>
            <person name="Young S.K."/>
            <person name="Zeng Q."/>
            <person name="Gargeya S."/>
            <person name="Fitzgerald M."/>
            <person name="Haas B."/>
            <person name="Abouelleil A."/>
            <person name="Alvarado L."/>
            <person name="Arachchi H.M."/>
            <person name="Berlin A.M."/>
            <person name="Chapman S.B."/>
            <person name="Goldberg J."/>
            <person name="Griggs A."/>
            <person name="Gujja S."/>
            <person name="Hansen M."/>
            <person name="Howarth C."/>
            <person name="Imamovic A."/>
            <person name="Larimer J."/>
            <person name="McCowan C."/>
            <person name="Montmayeur A."/>
            <person name="Murphy C."/>
            <person name="Neiman D."/>
            <person name="Pearson M."/>
            <person name="Priest M."/>
            <person name="Roberts A."/>
            <person name="Saif S."/>
            <person name="Shea T."/>
            <person name="Sisk P."/>
            <person name="Sykes S."/>
            <person name="Wortman J."/>
            <person name="Nusbaum C."/>
            <person name="Birren B."/>
        </authorList>
    </citation>
    <scope>NUCLEOTIDE SEQUENCE [LARGE SCALE GENOMIC DNA]</scope>
    <source>
        <strain evidence="4">race PST-78</strain>
    </source>
</reference>
<feature type="region of interest" description="Disordered" evidence="1">
    <location>
        <begin position="596"/>
        <end position="716"/>
    </location>
</feature>
<accession>A0A0L0VT30</accession>
<feature type="region of interest" description="Disordered" evidence="1">
    <location>
        <begin position="202"/>
        <end position="235"/>
    </location>
</feature>
<feature type="domain" description="Gelsolin-like" evidence="2">
    <location>
        <begin position="929"/>
        <end position="977"/>
    </location>
</feature>
<name>A0A0L0VT30_9BASI</name>